<comment type="similarity">
    <text evidence="4">Belongs to the cyclic nucleotide phosphodiesterase class-III family.</text>
</comment>
<dbReference type="EMBL" id="FXTK01000009">
    <property type="protein sequence ID" value="SMO74003.1"/>
    <property type="molecule type" value="Genomic_DNA"/>
</dbReference>
<evidence type="ECO:0000313" key="6">
    <source>
        <dbReference type="EMBL" id="SMO74003.1"/>
    </source>
</evidence>
<dbReference type="Pfam" id="PF00149">
    <property type="entry name" value="Metallophos"/>
    <property type="match status" value="1"/>
</dbReference>
<evidence type="ECO:0000256" key="1">
    <source>
        <dbReference type="ARBA" id="ARBA00022723"/>
    </source>
</evidence>
<protein>
    <submittedName>
        <fullName evidence="6">3',5'-cyclic AMP phosphodiesterase CpdA</fullName>
    </submittedName>
</protein>
<dbReference type="GO" id="GO:0046872">
    <property type="term" value="F:metal ion binding"/>
    <property type="evidence" value="ECO:0007669"/>
    <property type="project" value="UniProtKB-KW"/>
</dbReference>
<name>A0A521DQM0_9RHOB</name>
<dbReference type="AlphaFoldDB" id="A0A521DQM0"/>
<evidence type="ECO:0000313" key="7">
    <source>
        <dbReference type="Proteomes" id="UP000319014"/>
    </source>
</evidence>
<dbReference type="PANTHER" id="PTHR42988">
    <property type="entry name" value="PHOSPHOHYDROLASE"/>
    <property type="match status" value="1"/>
</dbReference>
<gene>
    <name evidence="6" type="ORF">SAMN06265221_10950</name>
</gene>
<dbReference type="PANTHER" id="PTHR42988:SF2">
    <property type="entry name" value="CYCLIC NUCLEOTIDE PHOSPHODIESTERASE CBUA0032-RELATED"/>
    <property type="match status" value="1"/>
</dbReference>
<evidence type="ECO:0000256" key="3">
    <source>
        <dbReference type="ARBA" id="ARBA00023004"/>
    </source>
</evidence>
<keyword evidence="7" id="KW-1185">Reference proteome</keyword>
<dbReference type="RefSeq" id="WP_142663326.1">
    <property type="nucleotide sequence ID" value="NZ_FXTK01000009.1"/>
</dbReference>
<sequence>MTRLVHLSDLHFGYERESLIYPLLDRVNRANADLVVVTGDLTHRGRSAQFAQAAAFLRQIEAPLIAVPGNHDIPLYKLADRMTKPYKRYKRAIAQNMEPVGHVGNLRVQGVNSVDPMAWQRGVLTSTQMRRVVDGIEPKCVNIVAMHHPMQQRPEIDKALMRGAPEALALFELQGIQVVLTGHLHIWSVGAFLGPEGRGILQIQGGTALCAREDDLQNEFAVLDFDGPDLRIERHVAPMNESGFRDPEILKFTRIDRRWQPDGQS</sequence>
<organism evidence="6 7">
    <name type="scientific">Paracoccus laeviglucosivorans</name>
    <dbReference type="NCBI Taxonomy" id="1197861"/>
    <lineage>
        <taxon>Bacteria</taxon>
        <taxon>Pseudomonadati</taxon>
        <taxon>Pseudomonadota</taxon>
        <taxon>Alphaproteobacteria</taxon>
        <taxon>Rhodobacterales</taxon>
        <taxon>Paracoccaceae</taxon>
        <taxon>Paracoccus</taxon>
    </lineage>
</organism>
<keyword evidence="1" id="KW-0479">Metal-binding</keyword>
<dbReference type="InterPro" id="IPR029052">
    <property type="entry name" value="Metallo-depent_PP-like"/>
</dbReference>
<dbReference type="Gene3D" id="3.60.21.10">
    <property type="match status" value="1"/>
</dbReference>
<evidence type="ECO:0000259" key="5">
    <source>
        <dbReference type="Pfam" id="PF00149"/>
    </source>
</evidence>
<dbReference type="GO" id="GO:0016787">
    <property type="term" value="F:hydrolase activity"/>
    <property type="evidence" value="ECO:0007669"/>
    <property type="project" value="UniProtKB-KW"/>
</dbReference>
<dbReference type="InterPro" id="IPR004843">
    <property type="entry name" value="Calcineurin-like_PHP"/>
</dbReference>
<proteinExistence type="inferred from homology"/>
<dbReference type="SUPFAM" id="SSF56300">
    <property type="entry name" value="Metallo-dependent phosphatases"/>
    <property type="match status" value="1"/>
</dbReference>
<evidence type="ECO:0000256" key="2">
    <source>
        <dbReference type="ARBA" id="ARBA00022801"/>
    </source>
</evidence>
<dbReference type="OrthoDB" id="651281at2"/>
<accession>A0A521DQM0</accession>
<reference evidence="6 7" key="1">
    <citation type="submission" date="2017-05" db="EMBL/GenBank/DDBJ databases">
        <authorList>
            <person name="Varghese N."/>
            <person name="Submissions S."/>
        </authorList>
    </citation>
    <scope>NUCLEOTIDE SEQUENCE [LARGE SCALE GENOMIC DNA]</scope>
    <source>
        <strain evidence="6 7">DSM 100094</strain>
    </source>
</reference>
<feature type="domain" description="Calcineurin-like phosphoesterase" evidence="5">
    <location>
        <begin position="3"/>
        <end position="186"/>
    </location>
</feature>
<keyword evidence="2" id="KW-0378">Hydrolase</keyword>
<dbReference type="InterPro" id="IPR050884">
    <property type="entry name" value="CNP_phosphodiesterase-III"/>
</dbReference>
<evidence type="ECO:0000256" key="4">
    <source>
        <dbReference type="ARBA" id="ARBA00025742"/>
    </source>
</evidence>
<dbReference type="Proteomes" id="UP000319014">
    <property type="component" value="Unassembled WGS sequence"/>
</dbReference>
<keyword evidence="3" id="KW-0408">Iron</keyword>